<dbReference type="EMBL" id="JARIHO010000123">
    <property type="protein sequence ID" value="KAJ7301942.1"/>
    <property type="molecule type" value="Genomic_DNA"/>
</dbReference>
<proteinExistence type="predicted"/>
<keyword evidence="2" id="KW-1185">Reference proteome</keyword>
<protein>
    <submittedName>
        <fullName evidence="1">Uncharacterized protein</fullName>
    </submittedName>
</protein>
<accession>A0AAD6YZL9</accession>
<gene>
    <name evidence="1" type="ORF">DFH08DRAFT_978277</name>
</gene>
<dbReference type="AlphaFoldDB" id="A0AAD6YZL9"/>
<evidence type="ECO:0000313" key="2">
    <source>
        <dbReference type="Proteomes" id="UP001218218"/>
    </source>
</evidence>
<reference evidence="1" key="1">
    <citation type="submission" date="2023-03" db="EMBL/GenBank/DDBJ databases">
        <title>Massive genome expansion in bonnet fungi (Mycena s.s.) driven by repeated elements and novel gene families across ecological guilds.</title>
        <authorList>
            <consortium name="Lawrence Berkeley National Laboratory"/>
            <person name="Harder C.B."/>
            <person name="Miyauchi S."/>
            <person name="Viragh M."/>
            <person name="Kuo A."/>
            <person name="Thoen E."/>
            <person name="Andreopoulos B."/>
            <person name="Lu D."/>
            <person name="Skrede I."/>
            <person name="Drula E."/>
            <person name="Henrissat B."/>
            <person name="Morin E."/>
            <person name="Kohler A."/>
            <person name="Barry K."/>
            <person name="LaButti K."/>
            <person name="Morin E."/>
            <person name="Salamov A."/>
            <person name="Lipzen A."/>
            <person name="Mereny Z."/>
            <person name="Hegedus B."/>
            <person name="Baldrian P."/>
            <person name="Stursova M."/>
            <person name="Weitz H."/>
            <person name="Taylor A."/>
            <person name="Grigoriev I.V."/>
            <person name="Nagy L.G."/>
            <person name="Martin F."/>
            <person name="Kauserud H."/>
        </authorList>
    </citation>
    <scope>NUCLEOTIDE SEQUENCE</scope>
    <source>
        <strain evidence="1">CBHHK002</strain>
    </source>
</reference>
<name>A0AAD6YZL9_9AGAR</name>
<dbReference type="Proteomes" id="UP001218218">
    <property type="component" value="Unassembled WGS sequence"/>
</dbReference>
<evidence type="ECO:0000313" key="1">
    <source>
        <dbReference type="EMBL" id="KAJ7301942.1"/>
    </source>
</evidence>
<comment type="caution">
    <text evidence="1">The sequence shown here is derived from an EMBL/GenBank/DDBJ whole genome shotgun (WGS) entry which is preliminary data.</text>
</comment>
<organism evidence="1 2">
    <name type="scientific">Mycena albidolilacea</name>
    <dbReference type="NCBI Taxonomy" id="1033008"/>
    <lineage>
        <taxon>Eukaryota</taxon>
        <taxon>Fungi</taxon>
        <taxon>Dikarya</taxon>
        <taxon>Basidiomycota</taxon>
        <taxon>Agaricomycotina</taxon>
        <taxon>Agaricomycetes</taxon>
        <taxon>Agaricomycetidae</taxon>
        <taxon>Agaricales</taxon>
        <taxon>Marasmiineae</taxon>
        <taxon>Mycenaceae</taxon>
        <taxon>Mycena</taxon>
    </lineage>
</organism>
<sequence>MAQLLAYHRPTSSPCRWDLLPRIKTMMVHQMRCAAALNSAWAWGVAMHRIDTPNALPVPSRLHPRMLRVVVSVSTRPSRSASTPAPLARVLPA</sequence>